<dbReference type="SMART" id="SM00364">
    <property type="entry name" value="LRR_BAC"/>
    <property type="match status" value="4"/>
</dbReference>
<evidence type="ECO:0000313" key="4">
    <source>
        <dbReference type="Proteomes" id="UP000829291"/>
    </source>
</evidence>
<dbReference type="PANTHER" id="PTHR48051">
    <property type="match status" value="1"/>
</dbReference>
<dbReference type="Gene3D" id="3.80.10.10">
    <property type="entry name" value="Ribonuclease Inhibitor"/>
    <property type="match status" value="2"/>
</dbReference>
<dbReference type="GO" id="GO:0005737">
    <property type="term" value="C:cytoplasm"/>
    <property type="evidence" value="ECO:0007669"/>
    <property type="project" value="TreeGrafter"/>
</dbReference>
<feature type="domain" description="Disease resistance R13L4/SHOC-2-like LRR" evidence="3">
    <location>
        <begin position="93"/>
        <end position="173"/>
    </location>
</feature>
<proteinExistence type="predicted"/>
<evidence type="ECO:0000256" key="1">
    <source>
        <dbReference type="ARBA" id="ARBA00022614"/>
    </source>
</evidence>
<dbReference type="SMART" id="SM00369">
    <property type="entry name" value="LRR_TYP"/>
    <property type="match status" value="5"/>
</dbReference>
<dbReference type="SUPFAM" id="SSF52058">
    <property type="entry name" value="L domain-like"/>
    <property type="match status" value="1"/>
</dbReference>
<keyword evidence="2" id="KW-0677">Repeat</keyword>
<evidence type="ECO:0000313" key="5">
    <source>
        <dbReference type="RefSeq" id="XP_015519500.2"/>
    </source>
</evidence>
<gene>
    <name evidence="5" type="primary">LOC107224092</name>
</gene>
<keyword evidence="4" id="KW-1185">Reference proteome</keyword>
<dbReference type="InterPro" id="IPR032675">
    <property type="entry name" value="LRR_dom_sf"/>
</dbReference>
<dbReference type="RefSeq" id="XP_015519500.2">
    <property type="nucleotide sequence ID" value="XM_015664014.2"/>
</dbReference>
<dbReference type="KEGG" id="nlo:107224092"/>
<dbReference type="InterPro" id="IPR055414">
    <property type="entry name" value="LRR_R13L4/SHOC2-like"/>
</dbReference>
<keyword evidence="1" id="KW-0433">Leucine-rich repeat</keyword>
<dbReference type="GeneID" id="107224092"/>
<dbReference type="InterPro" id="IPR003591">
    <property type="entry name" value="Leu-rich_rpt_typical-subtyp"/>
</dbReference>
<dbReference type="InParanoid" id="A0A6J0BYT8"/>
<dbReference type="Proteomes" id="UP000829291">
    <property type="component" value="Chromosome 5"/>
</dbReference>
<reference evidence="5" key="1">
    <citation type="submission" date="2025-08" db="UniProtKB">
        <authorList>
            <consortium name="RefSeq"/>
        </authorList>
    </citation>
    <scope>IDENTIFICATION</scope>
    <source>
        <tissue evidence="5">Thorax and Abdomen</tissue>
    </source>
</reference>
<dbReference type="OrthoDB" id="2021138at2759"/>
<dbReference type="PANTHER" id="PTHR48051:SF1">
    <property type="entry name" value="RAS SUPPRESSOR PROTEIN 1"/>
    <property type="match status" value="1"/>
</dbReference>
<accession>A0A6J0BYT8</accession>
<dbReference type="PROSITE" id="PS51450">
    <property type="entry name" value="LRR"/>
    <property type="match status" value="2"/>
</dbReference>
<sequence length="425" mass="49101">MFGQALCKSTRPICIYEYTTKQMVRELEEKFILHWNYRGFTKLPEVVKNYGTHIQEIYLKWNRLCSLPCWIGELSNITNLYLHGNQIETLPDEIGEMTQLNTLDLGHNKLKSLPRQIGRLENLQTLILNKNLLRILPYEISQLKNLETLSVCGNQLIALPEWLGSLPCLEELIADRNGLTELPNRLTFAARLSTISVCSNRLQYLPLNGFLSAPYIQFDCNPIINYLSVPVSYQLSRRIQYFRDARDIPAYRCSIGPVHDEDNCGKEFKLNIQLKVEMPDEAVQKISIIKLPRQLVTVHDITENYVPSLWELALRQIYCTRFKHTLEVNHSTQDVIVNRIKQNLQSKSKSSEVIGYMQNLLNNGPASICLSNNCQQPIFTEAWIIVNSNTWTNFLQLSVFCSKKCLREFTELTDVLATNRPWCIV</sequence>
<evidence type="ECO:0000259" key="3">
    <source>
        <dbReference type="Pfam" id="PF23598"/>
    </source>
</evidence>
<evidence type="ECO:0000256" key="2">
    <source>
        <dbReference type="ARBA" id="ARBA00022737"/>
    </source>
</evidence>
<organism evidence="5">
    <name type="scientific">Neodiprion lecontei</name>
    <name type="common">Redheaded pine sawfly</name>
    <dbReference type="NCBI Taxonomy" id="441921"/>
    <lineage>
        <taxon>Eukaryota</taxon>
        <taxon>Metazoa</taxon>
        <taxon>Ecdysozoa</taxon>
        <taxon>Arthropoda</taxon>
        <taxon>Hexapoda</taxon>
        <taxon>Insecta</taxon>
        <taxon>Pterygota</taxon>
        <taxon>Neoptera</taxon>
        <taxon>Endopterygota</taxon>
        <taxon>Hymenoptera</taxon>
        <taxon>Tenthredinoidea</taxon>
        <taxon>Diprionidae</taxon>
        <taxon>Diprioninae</taxon>
        <taxon>Neodiprion</taxon>
    </lineage>
</organism>
<protein>
    <submittedName>
        <fullName evidence="5">Disease resistance protein Pik-1 isoform X1</fullName>
    </submittedName>
</protein>
<dbReference type="AlphaFoldDB" id="A0A6J0BYT8"/>
<dbReference type="Pfam" id="PF23598">
    <property type="entry name" value="LRR_14"/>
    <property type="match status" value="1"/>
</dbReference>
<dbReference type="InterPro" id="IPR050216">
    <property type="entry name" value="LRR_domain-containing"/>
</dbReference>
<name>A0A6J0BYT8_NEOLC</name>
<dbReference type="InterPro" id="IPR001611">
    <property type="entry name" value="Leu-rich_rpt"/>
</dbReference>